<proteinExistence type="predicted"/>
<dbReference type="GeneID" id="17289337"/>
<organism evidence="1">
    <name type="scientific">Guillardia theta (strain CCMP2712)</name>
    <name type="common">Cryptophyte</name>
    <dbReference type="NCBI Taxonomy" id="905079"/>
    <lineage>
        <taxon>Eukaryota</taxon>
        <taxon>Cryptophyceae</taxon>
        <taxon>Pyrenomonadales</taxon>
        <taxon>Geminigeraceae</taxon>
        <taxon>Guillardia</taxon>
    </lineage>
</organism>
<dbReference type="EMBL" id="JH993181">
    <property type="protein sequence ID" value="EKX32602.1"/>
    <property type="molecule type" value="Genomic_DNA"/>
</dbReference>
<evidence type="ECO:0000313" key="1">
    <source>
        <dbReference type="EMBL" id="EKX32602.1"/>
    </source>
</evidence>
<evidence type="ECO:0000313" key="2">
    <source>
        <dbReference type="EnsemblProtists" id="EKX32602"/>
    </source>
</evidence>
<name>L1I918_GUITC</name>
<reference evidence="3" key="2">
    <citation type="submission" date="2012-11" db="EMBL/GenBank/DDBJ databases">
        <authorList>
            <person name="Kuo A."/>
            <person name="Curtis B.A."/>
            <person name="Tanifuji G."/>
            <person name="Burki F."/>
            <person name="Gruber A."/>
            <person name="Irimia M."/>
            <person name="Maruyama S."/>
            <person name="Arias M.C."/>
            <person name="Ball S.G."/>
            <person name="Gile G.H."/>
            <person name="Hirakawa Y."/>
            <person name="Hopkins J.F."/>
            <person name="Rensing S.A."/>
            <person name="Schmutz J."/>
            <person name="Symeonidi A."/>
            <person name="Elias M."/>
            <person name="Eveleigh R.J."/>
            <person name="Herman E.K."/>
            <person name="Klute M.J."/>
            <person name="Nakayama T."/>
            <person name="Obornik M."/>
            <person name="Reyes-Prieto A."/>
            <person name="Armbrust E.V."/>
            <person name="Aves S.J."/>
            <person name="Beiko R.G."/>
            <person name="Coutinho P."/>
            <person name="Dacks J.B."/>
            <person name="Durnford D.G."/>
            <person name="Fast N.M."/>
            <person name="Green B.R."/>
            <person name="Grisdale C."/>
            <person name="Hempe F."/>
            <person name="Henrissat B."/>
            <person name="Hoppner M.P."/>
            <person name="Ishida K.-I."/>
            <person name="Kim E."/>
            <person name="Koreny L."/>
            <person name="Kroth P.G."/>
            <person name="Liu Y."/>
            <person name="Malik S.-B."/>
            <person name="Maier U.G."/>
            <person name="McRose D."/>
            <person name="Mock T."/>
            <person name="Neilson J.A."/>
            <person name="Onodera N.T."/>
            <person name="Poole A.M."/>
            <person name="Pritham E.J."/>
            <person name="Richards T.A."/>
            <person name="Rocap G."/>
            <person name="Roy S.W."/>
            <person name="Sarai C."/>
            <person name="Schaack S."/>
            <person name="Shirato S."/>
            <person name="Slamovits C.H."/>
            <person name="Spencer D.F."/>
            <person name="Suzuki S."/>
            <person name="Worden A.Z."/>
            <person name="Zauner S."/>
            <person name="Barry K."/>
            <person name="Bell C."/>
            <person name="Bharti A.K."/>
            <person name="Crow J.A."/>
            <person name="Grimwood J."/>
            <person name="Kramer R."/>
            <person name="Lindquist E."/>
            <person name="Lucas S."/>
            <person name="Salamov A."/>
            <person name="McFadden G.I."/>
            <person name="Lane C.E."/>
            <person name="Keeling P.J."/>
            <person name="Gray M.W."/>
            <person name="Grigoriev I.V."/>
            <person name="Archibald J.M."/>
        </authorList>
    </citation>
    <scope>NUCLEOTIDE SEQUENCE</scope>
    <source>
        <strain evidence="3">CCMP2712</strain>
    </source>
</reference>
<dbReference type="HOGENOM" id="CLU_2431659_0_0_1"/>
<accession>L1I918</accession>
<reference evidence="2" key="3">
    <citation type="submission" date="2015-06" db="UniProtKB">
        <authorList>
            <consortium name="EnsemblProtists"/>
        </authorList>
    </citation>
    <scope>IDENTIFICATION</scope>
</reference>
<evidence type="ECO:0000313" key="3">
    <source>
        <dbReference type="Proteomes" id="UP000011087"/>
    </source>
</evidence>
<dbReference type="EnsemblProtists" id="EKX32602">
    <property type="protein sequence ID" value="EKX32602"/>
    <property type="gene ID" value="GUITHDRAFT_121232"/>
</dbReference>
<gene>
    <name evidence="1" type="ORF">GUITHDRAFT_121232</name>
</gene>
<keyword evidence="3" id="KW-1185">Reference proteome</keyword>
<dbReference type="RefSeq" id="XP_005819582.1">
    <property type="nucleotide sequence ID" value="XM_005819525.1"/>
</dbReference>
<sequence>MLREGATRDSQSADPGKLYAYVEPSKDKKLSALHDSIALIRSNARVVSATELIIERYQRHASMSDQLCDVVWKISSIRKFKAVSKKPSGFM</sequence>
<dbReference type="Proteomes" id="UP000011087">
    <property type="component" value="Unassembled WGS sequence"/>
</dbReference>
<reference evidence="1 3" key="1">
    <citation type="journal article" date="2012" name="Nature">
        <title>Algal genomes reveal evolutionary mosaicism and the fate of nucleomorphs.</title>
        <authorList>
            <consortium name="DOE Joint Genome Institute"/>
            <person name="Curtis B.A."/>
            <person name="Tanifuji G."/>
            <person name="Burki F."/>
            <person name="Gruber A."/>
            <person name="Irimia M."/>
            <person name="Maruyama S."/>
            <person name="Arias M.C."/>
            <person name="Ball S.G."/>
            <person name="Gile G.H."/>
            <person name="Hirakawa Y."/>
            <person name="Hopkins J.F."/>
            <person name="Kuo A."/>
            <person name="Rensing S.A."/>
            <person name="Schmutz J."/>
            <person name="Symeonidi A."/>
            <person name="Elias M."/>
            <person name="Eveleigh R.J."/>
            <person name="Herman E.K."/>
            <person name="Klute M.J."/>
            <person name="Nakayama T."/>
            <person name="Obornik M."/>
            <person name="Reyes-Prieto A."/>
            <person name="Armbrust E.V."/>
            <person name="Aves S.J."/>
            <person name="Beiko R.G."/>
            <person name="Coutinho P."/>
            <person name="Dacks J.B."/>
            <person name="Durnford D.G."/>
            <person name="Fast N.M."/>
            <person name="Green B.R."/>
            <person name="Grisdale C.J."/>
            <person name="Hempel F."/>
            <person name="Henrissat B."/>
            <person name="Hoppner M.P."/>
            <person name="Ishida K."/>
            <person name="Kim E."/>
            <person name="Koreny L."/>
            <person name="Kroth P.G."/>
            <person name="Liu Y."/>
            <person name="Malik S.B."/>
            <person name="Maier U.G."/>
            <person name="McRose D."/>
            <person name="Mock T."/>
            <person name="Neilson J.A."/>
            <person name="Onodera N.T."/>
            <person name="Poole A.M."/>
            <person name="Pritham E.J."/>
            <person name="Richards T.A."/>
            <person name="Rocap G."/>
            <person name="Roy S.W."/>
            <person name="Sarai C."/>
            <person name="Schaack S."/>
            <person name="Shirato S."/>
            <person name="Slamovits C.H."/>
            <person name="Spencer D.F."/>
            <person name="Suzuki S."/>
            <person name="Worden A.Z."/>
            <person name="Zauner S."/>
            <person name="Barry K."/>
            <person name="Bell C."/>
            <person name="Bharti A.K."/>
            <person name="Crow J.A."/>
            <person name="Grimwood J."/>
            <person name="Kramer R."/>
            <person name="Lindquist E."/>
            <person name="Lucas S."/>
            <person name="Salamov A."/>
            <person name="McFadden G.I."/>
            <person name="Lane C.E."/>
            <person name="Keeling P.J."/>
            <person name="Gray M.W."/>
            <person name="Grigoriev I.V."/>
            <person name="Archibald J.M."/>
        </authorList>
    </citation>
    <scope>NUCLEOTIDE SEQUENCE</scope>
    <source>
        <strain evidence="1 3">CCMP2712</strain>
    </source>
</reference>
<dbReference type="KEGG" id="gtt:GUITHDRAFT_121232"/>
<protein>
    <submittedName>
        <fullName evidence="1 2">Uncharacterized protein</fullName>
    </submittedName>
</protein>
<dbReference type="PaxDb" id="55529-EKX32602"/>
<dbReference type="AlphaFoldDB" id="L1I918"/>